<protein>
    <submittedName>
        <fullName evidence="2">Uncharacterized protein</fullName>
    </submittedName>
</protein>
<dbReference type="AlphaFoldDB" id="A0A1I7WKG7"/>
<dbReference type="WBParaSite" id="Hba_05535">
    <property type="protein sequence ID" value="Hba_05535"/>
    <property type="gene ID" value="Hba_05535"/>
</dbReference>
<name>A0A1I7WKG7_HETBA</name>
<dbReference type="Proteomes" id="UP000095283">
    <property type="component" value="Unplaced"/>
</dbReference>
<evidence type="ECO:0000313" key="1">
    <source>
        <dbReference type="Proteomes" id="UP000095283"/>
    </source>
</evidence>
<evidence type="ECO:0000313" key="2">
    <source>
        <dbReference type="WBParaSite" id="Hba_05535"/>
    </source>
</evidence>
<reference evidence="2" key="1">
    <citation type="submission" date="2016-11" db="UniProtKB">
        <authorList>
            <consortium name="WormBaseParasite"/>
        </authorList>
    </citation>
    <scope>IDENTIFICATION</scope>
</reference>
<keyword evidence="1" id="KW-1185">Reference proteome</keyword>
<proteinExistence type="predicted"/>
<sequence length="119" mass="13632">MHNNSYNTNYLRDAKSAAFPRAWTVSLEDLEGRKFAGELTSRFFRAFSSRGLFLSAQLPPPLMGQRGVILEASEAFGTQVLHCFRSLLAHGCQYLEYKGRSCPNFSGFKMMHYILFFYI</sequence>
<organism evidence="1 2">
    <name type="scientific">Heterorhabditis bacteriophora</name>
    <name type="common">Entomopathogenic nematode worm</name>
    <dbReference type="NCBI Taxonomy" id="37862"/>
    <lineage>
        <taxon>Eukaryota</taxon>
        <taxon>Metazoa</taxon>
        <taxon>Ecdysozoa</taxon>
        <taxon>Nematoda</taxon>
        <taxon>Chromadorea</taxon>
        <taxon>Rhabditida</taxon>
        <taxon>Rhabditina</taxon>
        <taxon>Rhabditomorpha</taxon>
        <taxon>Strongyloidea</taxon>
        <taxon>Heterorhabditidae</taxon>
        <taxon>Heterorhabditis</taxon>
    </lineage>
</organism>
<accession>A0A1I7WKG7</accession>